<dbReference type="InterPro" id="IPR018692">
    <property type="entry name" value="DUF2189"/>
</dbReference>
<feature type="transmembrane region" description="Helical" evidence="1">
    <location>
        <begin position="178"/>
        <end position="199"/>
    </location>
</feature>
<dbReference type="AlphaFoldDB" id="A0A086PAL9"/>
<comment type="caution">
    <text evidence="2">The sequence shown here is derived from an EMBL/GenBank/DDBJ whole genome shotgun (WGS) entry which is preliminary data.</text>
</comment>
<organism evidence="2 3">
    <name type="scientific">Sphingobium herbicidovorans (strain ATCC 700291 / DSM 11019 / CCUG 56400 / KCTC 2939 / LMG 18315 / NBRC 16415 / MH)</name>
    <name type="common">Sphingomonas herbicidovorans</name>
    <dbReference type="NCBI Taxonomy" id="1219045"/>
    <lineage>
        <taxon>Bacteria</taxon>
        <taxon>Pseudomonadati</taxon>
        <taxon>Pseudomonadota</taxon>
        <taxon>Alphaproteobacteria</taxon>
        <taxon>Sphingomonadales</taxon>
        <taxon>Sphingomonadaceae</taxon>
        <taxon>Sphingobium</taxon>
    </lineage>
</organism>
<dbReference type="OrthoDB" id="9809543at2"/>
<protein>
    <submittedName>
        <fullName evidence="2">Membrane protein</fullName>
    </submittedName>
</protein>
<dbReference type="Proteomes" id="UP000024284">
    <property type="component" value="Unassembled WGS sequence"/>
</dbReference>
<sequence>MAIAHPADLVPGSGEYEIRKIGFDDLRISLGQGWEDFQAKRGDLVFIGIIYPLVVLFAILIASRVSILPLLFPLLAGSILFSPPLASGFYELARRREQGLDSRWRHFLDVVRGPSAPSLLDLTSVTAMLFLAWIAAAWFIYSATVGGLGPEAVSSVGAFLNAVFGTTEGWKMIIIGNLVGLGFAIVALAISVVSFPMIIDKNVNWGVALRTSGRVAWNNPMTVATWGLIVVGLLILGALPGLVGLAVVLPLLGYATWHLYTRAVVR</sequence>
<keyword evidence="1" id="KW-0472">Membrane</keyword>
<keyword evidence="3" id="KW-1185">Reference proteome</keyword>
<dbReference type="Pfam" id="PF09955">
    <property type="entry name" value="DUF2189"/>
    <property type="match status" value="1"/>
</dbReference>
<accession>A0A086PAL9</accession>
<name>A0A086PAL9_SPHHM</name>
<gene>
    <name evidence="2" type="ORF">BV98_001641</name>
</gene>
<evidence type="ECO:0000313" key="2">
    <source>
        <dbReference type="EMBL" id="KFG90437.1"/>
    </source>
</evidence>
<dbReference type="eggNOG" id="COG5473">
    <property type="taxonomic scope" value="Bacteria"/>
</dbReference>
<feature type="transmembrane region" description="Helical" evidence="1">
    <location>
        <begin position="44"/>
        <end position="65"/>
    </location>
</feature>
<dbReference type="RefSeq" id="WP_037464557.1">
    <property type="nucleotide sequence ID" value="NZ_BCZD01000005.1"/>
</dbReference>
<keyword evidence="1" id="KW-0812">Transmembrane</keyword>
<proteinExistence type="predicted"/>
<reference evidence="2" key="1">
    <citation type="submission" date="2014-08" db="EMBL/GenBank/DDBJ databases">
        <title>Draft genome sequences of Sphingobium herbicidovorans.</title>
        <authorList>
            <person name="Gan H.M."/>
            <person name="Gan H.Y."/>
            <person name="Savka M.A."/>
        </authorList>
    </citation>
    <scope>NUCLEOTIDE SEQUENCE [LARGE SCALE GENOMIC DNA]</scope>
    <source>
        <strain evidence="2">NBRC 16415</strain>
    </source>
</reference>
<feature type="transmembrane region" description="Helical" evidence="1">
    <location>
        <begin position="71"/>
        <end position="93"/>
    </location>
</feature>
<keyword evidence="1" id="KW-1133">Transmembrane helix</keyword>
<dbReference type="EMBL" id="JFZA02000012">
    <property type="protein sequence ID" value="KFG90437.1"/>
    <property type="molecule type" value="Genomic_DNA"/>
</dbReference>
<dbReference type="PATRIC" id="fig|1219045.3.peg.1675"/>
<evidence type="ECO:0000313" key="3">
    <source>
        <dbReference type="Proteomes" id="UP000024284"/>
    </source>
</evidence>
<evidence type="ECO:0000256" key="1">
    <source>
        <dbReference type="SAM" id="Phobius"/>
    </source>
</evidence>
<feature type="transmembrane region" description="Helical" evidence="1">
    <location>
        <begin position="226"/>
        <end position="252"/>
    </location>
</feature>